<sequence length="264" mass="29306">MDQEHEQHERMRSPLQAMIDLTAQTDVLDRGAPQQQHEQGARDGEVGRENSDPQSVELIDLTGDATAAPGQVPSRDPRYEQQIYALEHALGQANEALAAFRGLSRRVLDEQEAALTCPISYDLFETPVVTQCCGKTFSSEALSAVLRSNPRCPVCRAPRVRTHASRDVADLVELHRKERSLLVEAEAKMEQDATESTRGASGSSGLCQRVHRERRNQRVQARSAASRPRSSRSDDDAEPAVPPPANPQGDWQDQYLWLILGQHN</sequence>
<accession>A0A8T1VQ23</accession>
<dbReference type="OrthoDB" id="654191at2759"/>
<feature type="region of interest" description="Disordered" evidence="4">
    <location>
        <begin position="187"/>
        <end position="253"/>
    </location>
</feature>
<name>A0A8T1VQ23_9STRA</name>
<keyword evidence="7" id="KW-1185">Reference proteome</keyword>
<gene>
    <name evidence="6" type="ORF">PHYPSEUDO_005067</name>
</gene>
<protein>
    <recommendedName>
        <fullName evidence="5">SP-RING-type domain-containing protein</fullName>
    </recommendedName>
</protein>
<evidence type="ECO:0000256" key="4">
    <source>
        <dbReference type="SAM" id="MobiDB-lite"/>
    </source>
</evidence>
<feature type="domain" description="SP-RING-type" evidence="5">
    <location>
        <begin position="110"/>
        <end position="155"/>
    </location>
</feature>
<evidence type="ECO:0000256" key="2">
    <source>
        <dbReference type="ARBA" id="ARBA00022771"/>
    </source>
</evidence>
<dbReference type="AlphaFoldDB" id="A0A8T1VQ23"/>
<keyword evidence="3" id="KW-0862">Zinc</keyword>
<feature type="compositionally biased region" description="Basic and acidic residues" evidence="4">
    <location>
        <begin position="1"/>
        <end position="12"/>
    </location>
</feature>
<dbReference type="InterPro" id="IPR004181">
    <property type="entry name" value="Znf_MIZ"/>
</dbReference>
<feature type="compositionally biased region" description="Polar residues" evidence="4">
    <location>
        <begin position="194"/>
        <end position="206"/>
    </location>
</feature>
<dbReference type="EMBL" id="JAGDFM010000213">
    <property type="protein sequence ID" value="KAG7382279.1"/>
    <property type="molecule type" value="Genomic_DNA"/>
</dbReference>
<proteinExistence type="predicted"/>
<evidence type="ECO:0000259" key="5">
    <source>
        <dbReference type="Pfam" id="PF11789"/>
    </source>
</evidence>
<comment type="caution">
    <text evidence="6">The sequence shown here is derived from an EMBL/GenBank/DDBJ whole genome shotgun (WGS) entry which is preliminary data.</text>
</comment>
<feature type="region of interest" description="Disordered" evidence="4">
    <location>
        <begin position="1"/>
        <end position="53"/>
    </location>
</feature>
<dbReference type="Pfam" id="PF11789">
    <property type="entry name" value="zf-Nse"/>
    <property type="match status" value="1"/>
</dbReference>
<keyword evidence="2" id="KW-0863">Zinc-finger</keyword>
<evidence type="ECO:0000256" key="3">
    <source>
        <dbReference type="ARBA" id="ARBA00022833"/>
    </source>
</evidence>
<reference evidence="6" key="1">
    <citation type="submission" date="2021-02" db="EMBL/GenBank/DDBJ databases">
        <authorList>
            <person name="Palmer J.M."/>
        </authorList>
    </citation>
    <scope>NUCLEOTIDE SEQUENCE</scope>
    <source>
        <strain evidence="6">SCRP734</strain>
    </source>
</reference>
<dbReference type="Proteomes" id="UP000694044">
    <property type="component" value="Unassembled WGS sequence"/>
</dbReference>
<organism evidence="6 7">
    <name type="scientific">Phytophthora pseudosyringae</name>
    <dbReference type="NCBI Taxonomy" id="221518"/>
    <lineage>
        <taxon>Eukaryota</taxon>
        <taxon>Sar</taxon>
        <taxon>Stramenopiles</taxon>
        <taxon>Oomycota</taxon>
        <taxon>Peronosporomycetes</taxon>
        <taxon>Peronosporales</taxon>
        <taxon>Peronosporaceae</taxon>
        <taxon>Phytophthora</taxon>
    </lineage>
</organism>
<keyword evidence="1" id="KW-0479">Metal-binding</keyword>
<feature type="compositionally biased region" description="Basic and acidic residues" evidence="4">
    <location>
        <begin position="39"/>
        <end position="51"/>
    </location>
</feature>
<evidence type="ECO:0000313" key="6">
    <source>
        <dbReference type="EMBL" id="KAG7382279.1"/>
    </source>
</evidence>
<evidence type="ECO:0000313" key="7">
    <source>
        <dbReference type="Proteomes" id="UP000694044"/>
    </source>
</evidence>
<dbReference type="GO" id="GO:0008270">
    <property type="term" value="F:zinc ion binding"/>
    <property type="evidence" value="ECO:0007669"/>
    <property type="project" value="UniProtKB-KW"/>
</dbReference>
<evidence type="ECO:0000256" key="1">
    <source>
        <dbReference type="ARBA" id="ARBA00022723"/>
    </source>
</evidence>